<evidence type="ECO:0000256" key="2">
    <source>
        <dbReference type="ARBA" id="ARBA00001935"/>
    </source>
</evidence>
<keyword evidence="14" id="KW-0732">Signal</keyword>
<dbReference type="AlphaFoldDB" id="A0A9P6A2L4"/>
<evidence type="ECO:0000313" key="19">
    <source>
        <dbReference type="Proteomes" id="UP000807025"/>
    </source>
</evidence>
<evidence type="ECO:0000256" key="1">
    <source>
        <dbReference type="ARBA" id="ARBA00000349"/>
    </source>
</evidence>
<dbReference type="InterPro" id="IPR008972">
    <property type="entry name" value="Cupredoxin"/>
</dbReference>
<gene>
    <name evidence="18" type="primary">LACC7</name>
    <name evidence="18" type="ORF">BDN71DRAFT_1445087</name>
</gene>
<evidence type="ECO:0000259" key="17">
    <source>
        <dbReference type="Pfam" id="PF07732"/>
    </source>
</evidence>
<evidence type="ECO:0000256" key="7">
    <source>
        <dbReference type="ARBA" id="ARBA00022723"/>
    </source>
</evidence>
<keyword evidence="9" id="KW-0560">Oxidoreductase</keyword>
<keyword evidence="8" id="KW-0677">Repeat</keyword>
<sequence>MLKTTRLASLLALLPLAYAALGPRTEIVLTNEVVAPDGFPRSAVLINGGGKGVQPGPLIQGRVGDTFKINVVNKLQDKTMPTSTSIHWHGLLQRGTNWADGPAFVTQCPIVPNEAFEYAFKASHPGTFWYHSHLSTQYCDGARGPMVVYNPRDPYAKFYDVDDSSTIITLEDWYHVPSPQVRGVPTPDSTLINGHGRSKDGPKMPLSVINVEHGKRYRIRLVSMVCDPNYRFSIDSHTMFIIEADADYTQMVEVDSLQIFAGQRYSFILHATQNVGNYWIRANPNVGAQGFDGGINSAILRYKGAPCEEPTSIQTNSTRPLLETDLHPLYDPKAPGRPVPGGADVVINLATAFNLTSALFTVNNKTFVPPTLPVLLQILSGAHSAQELLPTGSVYTLPRNKVVELTLPGGAIGGPHPIHLHGHLFSVVRSAGNSTYNFDNPVRRDVVSNGVAGDLVTIRFVTDNPGPWLLHCHIDWHFELGFAAVFAEDPQGTKIANPIPAAWSKLCPAYEKYTSKPEKLSMGKNPMRRRPGH</sequence>
<evidence type="ECO:0000256" key="4">
    <source>
        <dbReference type="ARBA" id="ARBA00010609"/>
    </source>
</evidence>
<dbReference type="GO" id="GO:0005507">
    <property type="term" value="F:copper ion binding"/>
    <property type="evidence" value="ECO:0007669"/>
    <property type="project" value="InterPro"/>
</dbReference>
<evidence type="ECO:0000256" key="14">
    <source>
        <dbReference type="SAM" id="SignalP"/>
    </source>
</evidence>
<dbReference type="CDD" id="cd13903">
    <property type="entry name" value="CuRO_3_Tv-LCC_like"/>
    <property type="match status" value="1"/>
</dbReference>
<evidence type="ECO:0000259" key="16">
    <source>
        <dbReference type="Pfam" id="PF07731"/>
    </source>
</evidence>
<evidence type="ECO:0000256" key="8">
    <source>
        <dbReference type="ARBA" id="ARBA00022737"/>
    </source>
</evidence>
<keyword evidence="19" id="KW-1185">Reference proteome</keyword>
<evidence type="ECO:0000256" key="6">
    <source>
        <dbReference type="ARBA" id="ARBA00022525"/>
    </source>
</evidence>
<accession>A0A9P6A2L4</accession>
<dbReference type="Proteomes" id="UP000807025">
    <property type="component" value="Unassembled WGS sequence"/>
</dbReference>
<feature type="domain" description="Plastocyanin-like" evidence="17">
    <location>
        <begin position="32"/>
        <end position="151"/>
    </location>
</feature>
<dbReference type="PANTHER" id="PTHR11709:SF511">
    <property type="entry name" value="LACCASE"/>
    <property type="match status" value="1"/>
</dbReference>
<evidence type="ECO:0000256" key="13">
    <source>
        <dbReference type="ARBA" id="ARBA00023185"/>
    </source>
</evidence>
<reference evidence="18" key="1">
    <citation type="submission" date="2020-11" db="EMBL/GenBank/DDBJ databases">
        <authorList>
            <consortium name="DOE Joint Genome Institute"/>
            <person name="Ahrendt S."/>
            <person name="Riley R."/>
            <person name="Andreopoulos W."/>
            <person name="Labutti K."/>
            <person name="Pangilinan J."/>
            <person name="Ruiz-Duenas F.J."/>
            <person name="Barrasa J.M."/>
            <person name="Sanchez-Garcia M."/>
            <person name="Camarero S."/>
            <person name="Miyauchi S."/>
            <person name="Serrano A."/>
            <person name="Linde D."/>
            <person name="Babiker R."/>
            <person name="Drula E."/>
            <person name="Ayuso-Fernandez I."/>
            <person name="Pacheco R."/>
            <person name="Padilla G."/>
            <person name="Ferreira P."/>
            <person name="Barriuso J."/>
            <person name="Kellner H."/>
            <person name="Castanera R."/>
            <person name="Alfaro M."/>
            <person name="Ramirez L."/>
            <person name="Pisabarro A.G."/>
            <person name="Kuo A."/>
            <person name="Tritt A."/>
            <person name="Lipzen A."/>
            <person name="He G."/>
            <person name="Yan M."/>
            <person name="Ng V."/>
            <person name="Cullen D."/>
            <person name="Martin F."/>
            <person name="Rosso M.-N."/>
            <person name="Henrissat B."/>
            <person name="Hibbett D."/>
            <person name="Martinez A.T."/>
            <person name="Grigoriev I.V."/>
        </authorList>
    </citation>
    <scope>NUCLEOTIDE SEQUENCE</scope>
    <source>
        <strain evidence="18">ATCC 90797</strain>
    </source>
</reference>
<evidence type="ECO:0000256" key="12">
    <source>
        <dbReference type="ARBA" id="ARBA00023180"/>
    </source>
</evidence>
<keyword evidence="12" id="KW-0325">Glycoprotein</keyword>
<evidence type="ECO:0000256" key="5">
    <source>
        <dbReference type="ARBA" id="ARBA00012297"/>
    </source>
</evidence>
<dbReference type="EC" id="1.10.3.2" evidence="5"/>
<dbReference type="PANTHER" id="PTHR11709">
    <property type="entry name" value="MULTI-COPPER OXIDASE"/>
    <property type="match status" value="1"/>
</dbReference>
<protein>
    <recommendedName>
        <fullName evidence="5">laccase</fullName>
        <ecNumber evidence="5">1.10.3.2</ecNumber>
    </recommendedName>
</protein>
<dbReference type="FunFam" id="2.60.40.420:FF:000112">
    <property type="entry name" value="Laccase B"/>
    <property type="match status" value="1"/>
</dbReference>
<dbReference type="GO" id="GO:0046274">
    <property type="term" value="P:lignin catabolic process"/>
    <property type="evidence" value="ECO:0007669"/>
    <property type="project" value="UniProtKB-KW"/>
</dbReference>
<evidence type="ECO:0000256" key="3">
    <source>
        <dbReference type="ARBA" id="ARBA00004613"/>
    </source>
</evidence>
<feature type="domain" description="Plastocyanin-like" evidence="15">
    <location>
        <begin position="165"/>
        <end position="305"/>
    </location>
</feature>
<evidence type="ECO:0000256" key="9">
    <source>
        <dbReference type="ARBA" id="ARBA00023002"/>
    </source>
</evidence>
<dbReference type="GO" id="GO:0052716">
    <property type="term" value="F:hydroquinone:oxygen oxidoreductase activity"/>
    <property type="evidence" value="ECO:0007669"/>
    <property type="project" value="UniProtKB-EC"/>
</dbReference>
<dbReference type="GO" id="GO:0005576">
    <property type="term" value="C:extracellular region"/>
    <property type="evidence" value="ECO:0007669"/>
    <property type="project" value="UniProtKB-SubCell"/>
</dbReference>
<dbReference type="Pfam" id="PF07731">
    <property type="entry name" value="Cu-oxidase_2"/>
    <property type="match status" value="1"/>
</dbReference>
<dbReference type="SUPFAM" id="SSF49503">
    <property type="entry name" value="Cupredoxins"/>
    <property type="match status" value="3"/>
</dbReference>
<feature type="signal peptide" evidence="14">
    <location>
        <begin position="1"/>
        <end position="19"/>
    </location>
</feature>
<organism evidence="18 19">
    <name type="scientific">Pleurotus eryngii</name>
    <name type="common">Boletus of the steppes</name>
    <dbReference type="NCBI Taxonomy" id="5323"/>
    <lineage>
        <taxon>Eukaryota</taxon>
        <taxon>Fungi</taxon>
        <taxon>Dikarya</taxon>
        <taxon>Basidiomycota</taxon>
        <taxon>Agaricomycotina</taxon>
        <taxon>Agaricomycetes</taxon>
        <taxon>Agaricomycetidae</taxon>
        <taxon>Agaricales</taxon>
        <taxon>Pleurotineae</taxon>
        <taxon>Pleurotaceae</taxon>
        <taxon>Pleurotus</taxon>
    </lineage>
</organism>
<comment type="cofactor">
    <cofactor evidence="2">
        <name>Cu cation</name>
        <dbReference type="ChEBI" id="CHEBI:23378"/>
    </cofactor>
</comment>
<keyword evidence="13" id="KW-0439">Lignin degradation</keyword>
<dbReference type="FunFam" id="2.60.40.420:FF:000045">
    <property type="entry name" value="Laccase 2"/>
    <property type="match status" value="1"/>
</dbReference>
<dbReference type="SMR" id="A0A9P6A2L4"/>
<feature type="chain" id="PRO_5040306088" description="laccase" evidence="14">
    <location>
        <begin position="20"/>
        <end position="533"/>
    </location>
</feature>
<evidence type="ECO:0000256" key="11">
    <source>
        <dbReference type="ARBA" id="ARBA00023157"/>
    </source>
</evidence>
<comment type="subcellular location">
    <subcellularLocation>
        <location evidence="3">Secreted</location>
    </subcellularLocation>
</comment>
<dbReference type="InterPro" id="IPR045087">
    <property type="entry name" value="Cu-oxidase_fam"/>
</dbReference>
<keyword evidence="6" id="KW-0964">Secreted</keyword>
<dbReference type="Gene3D" id="2.60.40.420">
    <property type="entry name" value="Cupredoxins - blue copper proteins"/>
    <property type="match status" value="3"/>
</dbReference>
<dbReference type="Pfam" id="PF00394">
    <property type="entry name" value="Cu-oxidase"/>
    <property type="match status" value="1"/>
</dbReference>
<feature type="domain" description="Plastocyanin-like" evidence="16">
    <location>
        <begin position="368"/>
        <end position="491"/>
    </location>
</feature>
<keyword evidence="10" id="KW-0186">Copper</keyword>
<comment type="similarity">
    <text evidence="4">Belongs to the multicopper oxidase family.</text>
</comment>
<dbReference type="OrthoDB" id="2121828at2759"/>
<evidence type="ECO:0000256" key="10">
    <source>
        <dbReference type="ARBA" id="ARBA00023008"/>
    </source>
</evidence>
<keyword evidence="11" id="KW-1015">Disulfide bond</keyword>
<comment type="caution">
    <text evidence="18">The sequence shown here is derived from an EMBL/GenBank/DDBJ whole genome shotgun (WGS) entry which is preliminary data.</text>
</comment>
<dbReference type="InterPro" id="IPR011706">
    <property type="entry name" value="Cu-oxidase_C"/>
</dbReference>
<dbReference type="InterPro" id="IPR001117">
    <property type="entry name" value="Cu-oxidase_2nd"/>
</dbReference>
<evidence type="ECO:0000313" key="18">
    <source>
        <dbReference type="EMBL" id="KAF9497085.1"/>
    </source>
</evidence>
<keyword evidence="7" id="KW-0479">Metal-binding</keyword>
<evidence type="ECO:0000259" key="15">
    <source>
        <dbReference type="Pfam" id="PF00394"/>
    </source>
</evidence>
<dbReference type="EMBL" id="MU154546">
    <property type="protein sequence ID" value="KAF9497085.1"/>
    <property type="molecule type" value="Genomic_DNA"/>
</dbReference>
<dbReference type="InterPro" id="IPR011707">
    <property type="entry name" value="Cu-oxidase-like_N"/>
</dbReference>
<proteinExistence type="inferred from homology"/>
<dbReference type="Pfam" id="PF07732">
    <property type="entry name" value="Cu-oxidase_3"/>
    <property type="match status" value="1"/>
</dbReference>
<comment type="catalytic activity">
    <reaction evidence="1">
        <text>4 hydroquinone + O2 = 4 benzosemiquinone + 2 H2O</text>
        <dbReference type="Rhea" id="RHEA:11276"/>
        <dbReference type="ChEBI" id="CHEBI:15377"/>
        <dbReference type="ChEBI" id="CHEBI:15379"/>
        <dbReference type="ChEBI" id="CHEBI:17594"/>
        <dbReference type="ChEBI" id="CHEBI:17977"/>
        <dbReference type="EC" id="1.10.3.2"/>
    </reaction>
</comment>
<name>A0A9P6A2L4_PLEER</name>